<dbReference type="GO" id="GO:0043565">
    <property type="term" value="F:sequence-specific DNA binding"/>
    <property type="evidence" value="ECO:0007669"/>
    <property type="project" value="InterPro"/>
</dbReference>
<proteinExistence type="predicted"/>
<dbReference type="InterPro" id="IPR019887">
    <property type="entry name" value="Tscrpt_reg_AsnC/Lrp_C"/>
</dbReference>
<dbReference type="AlphaFoldDB" id="A0A6I7HL46"/>
<keyword evidence="3" id="KW-0804">Transcription</keyword>
<organism evidence="5 6">
    <name type="scientific">Ciceribacter lividus</name>
    <dbReference type="NCBI Taxonomy" id="1197950"/>
    <lineage>
        <taxon>Bacteria</taxon>
        <taxon>Pseudomonadati</taxon>
        <taxon>Pseudomonadota</taxon>
        <taxon>Alphaproteobacteria</taxon>
        <taxon>Hyphomicrobiales</taxon>
        <taxon>Rhizobiaceae</taxon>
        <taxon>Ciceribacter</taxon>
    </lineage>
</organism>
<dbReference type="GO" id="GO:0043200">
    <property type="term" value="P:response to amino acid"/>
    <property type="evidence" value="ECO:0007669"/>
    <property type="project" value="TreeGrafter"/>
</dbReference>
<dbReference type="PANTHER" id="PTHR30154:SF34">
    <property type="entry name" value="TRANSCRIPTIONAL REGULATOR AZLB"/>
    <property type="match status" value="1"/>
</dbReference>
<dbReference type="InterPro" id="IPR019888">
    <property type="entry name" value="Tscrpt_reg_AsnC-like"/>
</dbReference>
<dbReference type="SMART" id="SM00344">
    <property type="entry name" value="HTH_ASNC"/>
    <property type="match status" value="1"/>
</dbReference>
<dbReference type="GO" id="GO:0006355">
    <property type="term" value="P:regulation of DNA-templated transcription"/>
    <property type="evidence" value="ECO:0007669"/>
    <property type="project" value="UniProtKB-ARBA"/>
</dbReference>
<dbReference type="PANTHER" id="PTHR30154">
    <property type="entry name" value="LEUCINE-RESPONSIVE REGULATORY PROTEIN"/>
    <property type="match status" value="1"/>
</dbReference>
<dbReference type="RefSeq" id="WP_112687557.1">
    <property type="nucleotide sequence ID" value="NZ_QPIX01000008.1"/>
</dbReference>
<dbReference type="SUPFAM" id="SSF54909">
    <property type="entry name" value="Dimeric alpha+beta barrel"/>
    <property type="match status" value="1"/>
</dbReference>
<dbReference type="PROSITE" id="PS50956">
    <property type="entry name" value="HTH_ASNC_2"/>
    <property type="match status" value="1"/>
</dbReference>
<sequence length="156" mass="17716">MVDGLDDFDRSILDIVQRDCQMKAEAIGHTVGLSASAVQRRLKRMREQGIIKAEIAVVDRRVTGNPMTFITGMEIERDNYDALAKFRAWVDRQDHIQQVYYVTGAVDIIAIVTAHDVGQYDELMAQLMSQNPQIRRMHTNVVLKDLKLGMMVPVQS</sequence>
<protein>
    <submittedName>
        <fullName evidence="5">AsnC family transcriptional regulator</fullName>
    </submittedName>
</protein>
<keyword evidence="1" id="KW-0805">Transcription regulation</keyword>
<name>A0A6I7HL46_9HYPH</name>
<evidence type="ECO:0000259" key="4">
    <source>
        <dbReference type="PROSITE" id="PS50956"/>
    </source>
</evidence>
<dbReference type="SUPFAM" id="SSF46785">
    <property type="entry name" value="Winged helix' DNA-binding domain"/>
    <property type="match status" value="1"/>
</dbReference>
<keyword evidence="2" id="KW-0238">DNA-binding</keyword>
<dbReference type="Pfam" id="PF13404">
    <property type="entry name" value="HTH_AsnC-type"/>
    <property type="match status" value="1"/>
</dbReference>
<evidence type="ECO:0000256" key="1">
    <source>
        <dbReference type="ARBA" id="ARBA00023015"/>
    </source>
</evidence>
<dbReference type="GO" id="GO:0005829">
    <property type="term" value="C:cytosol"/>
    <property type="evidence" value="ECO:0007669"/>
    <property type="project" value="TreeGrafter"/>
</dbReference>
<accession>A0A6I7HL46</accession>
<dbReference type="EMBL" id="QPIX01000008">
    <property type="protein sequence ID" value="RCW22688.1"/>
    <property type="molecule type" value="Genomic_DNA"/>
</dbReference>
<reference evidence="5 6" key="1">
    <citation type="submission" date="2018-07" db="EMBL/GenBank/DDBJ databases">
        <title>Genomic Encyclopedia of Type Strains, Phase IV (KMG-IV): sequencing the most valuable type-strain genomes for metagenomic binning, comparative biology and taxonomic classification.</title>
        <authorList>
            <person name="Goeker M."/>
        </authorList>
    </citation>
    <scope>NUCLEOTIDE SEQUENCE [LARGE SCALE GENOMIC DNA]</scope>
    <source>
        <strain evidence="5 6">DSM 25528</strain>
    </source>
</reference>
<keyword evidence="6" id="KW-1185">Reference proteome</keyword>
<dbReference type="Pfam" id="PF01037">
    <property type="entry name" value="AsnC_trans_reg"/>
    <property type="match status" value="1"/>
</dbReference>
<feature type="domain" description="HTH asnC-type" evidence="4">
    <location>
        <begin position="5"/>
        <end position="66"/>
    </location>
</feature>
<dbReference type="InterPro" id="IPR000485">
    <property type="entry name" value="AsnC-type_HTH_dom"/>
</dbReference>
<gene>
    <name evidence="5" type="ORF">DFR48_108210</name>
</gene>
<dbReference type="PRINTS" id="PR00033">
    <property type="entry name" value="HTHASNC"/>
</dbReference>
<dbReference type="InterPro" id="IPR011008">
    <property type="entry name" value="Dimeric_a/b-barrel"/>
</dbReference>
<evidence type="ECO:0000313" key="6">
    <source>
        <dbReference type="Proteomes" id="UP000252582"/>
    </source>
</evidence>
<dbReference type="CDD" id="cd00090">
    <property type="entry name" value="HTH_ARSR"/>
    <property type="match status" value="1"/>
</dbReference>
<dbReference type="Proteomes" id="UP000252582">
    <property type="component" value="Unassembled WGS sequence"/>
</dbReference>
<dbReference type="InterPro" id="IPR036388">
    <property type="entry name" value="WH-like_DNA-bd_sf"/>
</dbReference>
<evidence type="ECO:0000256" key="3">
    <source>
        <dbReference type="ARBA" id="ARBA00023163"/>
    </source>
</evidence>
<evidence type="ECO:0000313" key="5">
    <source>
        <dbReference type="EMBL" id="RCW22688.1"/>
    </source>
</evidence>
<dbReference type="InterPro" id="IPR036390">
    <property type="entry name" value="WH_DNA-bd_sf"/>
</dbReference>
<dbReference type="InterPro" id="IPR011991">
    <property type="entry name" value="ArsR-like_HTH"/>
</dbReference>
<comment type="caution">
    <text evidence="5">The sequence shown here is derived from an EMBL/GenBank/DDBJ whole genome shotgun (WGS) entry which is preliminary data.</text>
</comment>
<dbReference type="Gene3D" id="3.30.70.920">
    <property type="match status" value="1"/>
</dbReference>
<evidence type="ECO:0000256" key="2">
    <source>
        <dbReference type="ARBA" id="ARBA00023125"/>
    </source>
</evidence>
<dbReference type="Gene3D" id="1.10.10.10">
    <property type="entry name" value="Winged helix-like DNA-binding domain superfamily/Winged helix DNA-binding domain"/>
    <property type="match status" value="1"/>
</dbReference>